<organism evidence="1 2">
    <name type="scientific">Elysia marginata</name>
    <dbReference type="NCBI Taxonomy" id="1093978"/>
    <lineage>
        <taxon>Eukaryota</taxon>
        <taxon>Metazoa</taxon>
        <taxon>Spiralia</taxon>
        <taxon>Lophotrochozoa</taxon>
        <taxon>Mollusca</taxon>
        <taxon>Gastropoda</taxon>
        <taxon>Heterobranchia</taxon>
        <taxon>Euthyneura</taxon>
        <taxon>Panpulmonata</taxon>
        <taxon>Sacoglossa</taxon>
        <taxon>Placobranchoidea</taxon>
        <taxon>Plakobranchidae</taxon>
        <taxon>Elysia</taxon>
    </lineage>
</organism>
<accession>A0AAV4K367</accession>
<gene>
    <name evidence="1" type="ORF">ElyMa_005288200</name>
</gene>
<reference evidence="1 2" key="1">
    <citation type="journal article" date="2021" name="Elife">
        <title>Chloroplast acquisition without the gene transfer in kleptoplastic sea slugs, Plakobranchus ocellatus.</title>
        <authorList>
            <person name="Maeda T."/>
            <person name="Takahashi S."/>
            <person name="Yoshida T."/>
            <person name="Shimamura S."/>
            <person name="Takaki Y."/>
            <person name="Nagai Y."/>
            <person name="Toyoda A."/>
            <person name="Suzuki Y."/>
            <person name="Arimoto A."/>
            <person name="Ishii H."/>
            <person name="Satoh N."/>
            <person name="Nishiyama T."/>
            <person name="Hasebe M."/>
            <person name="Maruyama T."/>
            <person name="Minagawa J."/>
            <person name="Obokata J."/>
            <person name="Shigenobu S."/>
        </authorList>
    </citation>
    <scope>NUCLEOTIDE SEQUENCE [LARGE SCALE GENOMIC DNA]</scope>
</reference>
<comment type="caution">
    <text evidence="1">The sequence shown here is derived from an EMBL/GenBank/DDBJ whole genome shotgun (WGS) entry which is preliminary data.</text>
</comment>
<name>A0AAV4K367_9GAST</name>
<evidence type="ECO:0000313" key="2">
    <source>
        <dbReference type="Proteomes" id="UP000762676"/>
    </source>
</evidence>
<keyword evidence="2" id="KW-1185">Reference proteome</keyword>
<sequence>MSGSSSRPSLFRVDVSSSHPSLSLPYPGYKPVGVAIRAVLARQTQIDQLTHGLLGKRTCIDTRLSLTYANFDHVLLRYCFCTASNSTETLQLTLTAYRPGCILRFFSTTRLYHRRRLGQLKTCCHTVM</sequence>
<dbReference type="EMBL" id="BMAT01010545">
    <property type="protein sequence ID" value="GFS27627.1"/>
    <property type="molecule type" value="Genomic_DNA"/>
</dbReference>
<dbReference type="AlphaFoldDB" id="A0AAV4K367"/>
<dbReference type="Proteomes" id="UP000762676">
    <property type="component" value="Unassembled WGS sequence"/>
</dbReference>
<protein>
    <submittedName>
        <fullName evidence="1">Uncharacterized protein</fullName>
    </submittedName>
</protein>
<evidence type="ECO:0000313" key="1">
    <source>
        <dbReference type="EMBL" id="GFS27627.1"/>
    </source>
</evidence>
<proteinExistence type="predicted"/>